<reference evidence="3" key="2">
    <citation type="submission" date="2023-05" db="EMBL/GenBank/DDBJ databases">
        <authorList>
            <consortium name="Lawrence Berkeley National Laboratory"/>
            <person name="Steindorff A."/>
            <person name="Hensen N."/>
            <person name="Bonometti L."/>
            <person name="Westerberg I."/>
            <person name="Brannstrom I.O."/>
            <person name="Guillou S."/>
            <person name="Cros-Aarteil S."/>
            <person name="Calhoun S."/>
            <person name="Haridas S."/>
            <person name="Kuo A."/>
            <person name="Mondo S."/>
            <person name="Pangilinan J."/>
            <person name="Riley R."/>
            <person name="Labutti K."/>
            <person name="Andreopoulos B."/>
            <person name="Lipzen A."/>
            <person name="Chen C."/>
            <person name="Yanf M."/>
            <person name="Daum C."/>
            <person name="Ng V."/>
            <person name="Clum A."/>
            <person name="Ohm R."/>
            <person name="Martin F."/>
            <person name="Silar P."/>
            <person name="Natvig D."/>
            <person name="Lalanne C."/>
            <person name="Gautier V."/>
            <person name="Ament-Velasquez S.L."/>
            <person name="Kruys A."/>
            <person name="Hutchinson M.I."/>
            <person name="Powell A.J."/>
            <person name="Barry K."/>
            <person name="Miller A.N."/>
            <person name="Grigoriev I.V."/>
            <person name="Debuchy R."/>
            <person name="Gladieux P."/>
            <person name="Thoren M.H."/>
            <person name="Johannesson H."/>
        </authorList>
    </citation>
    <scope>NUCLEOTIDE SEQUENCE</scope>
    <source>
        <strain evidence="3">CBS 892.96</strain>
    </source>
</reference>
<accession>A0AAN7ACY2</accession>
<reference evidence="3" key="1">
    <citation type="journal article" date="2023" name="Mol. Phylogenet. Evol.">
        <title>Genome-scale phylogeny and comparative genomics of the fungal order Sordariales.</title>
        <authorList>
            <person name="Hensen N."/>
            <person name="Bonometti L."/>
            <person name="Westerberg I."/>
            <person name="Brannstrom I.O."/>
            <person name="Guillou S."/>
            <person name="Cros-Aarteil S."/>
            <person name="Calhoun S."/>
            <person name="Haridas S."/>
            <person name="Kuo A."/>
            <person name="Mondo S."/>
            <person name="Pangilinan J."/>
            <person name="Riley R."/>
            <person name="LaButti K."/>
            <person name="Andreopoulos B."/>
            <person name="Lipzen A."/>
            <person name="Chen C."/>
            <person name="Yan M."/>
            <person name="Daum C."/>
            <person name="Ng V."/>
            <person name="Clum A."/>
            <person name="Steindorff A."/>
            <person name="Ohm R.A."/>
            <person name="Martin F."/>
            <person name="Silar P."/>
            <person name="Natvig D.O."/>
            <person name="Lalanne C."/>
            <person name="Gautier V."/>
            <person name="Ament-Velasquez S.L."/>
            <person name="Kruys A."/>
            <person name="Hutchinson M.I."/>
            <person name="Powell A.J."/>
            <person name="Barry K."/>
            <person name="Miller A.N."/>
            <person name="Grigoriev I.V."/>
            <person name="Debuchy R."/>
            <person name="Gladieux P."/>
            <person name="Hiltunen Thoren M."/>
            <person name="Johannesson H."/>
        </authorList>
    </citation>
    <scope>NUCLEOTIDE SEQUENCE</scope>
    <source>
        <strain evidence="3">CBS 892.96</strain>
    </source>
</reference>
<feature type="region of interest" description="Disordered" evidence="1">
    <location>
        <begin position="1"/>
        <end position="38"/>
    </location>
</feature>
<feature type="compositionally biased region" description="Low complexity" evidence="1">
    <location>
        <begin position="8"/>
        <end position="26"/>
    </location>
</feature>
<comment type="caution">
    <text evidence="3">The sequence shown here is derived from an EMBL/GenBank/DDBJ whole genome shotgun (WGS) entry which is preliminary data.</text>
</comment>
<dbReference type="Pfam" id="PF12766">
    <property type="entry name" value="Pyridox_oxase_2"/>
    <property type="match status" value="1"/>
</dbReference>
<dbReference type="AlphaFoldDB" id="A0AAN7ACY2"/>
<feature type="compositionally biased region" description="Polar residues" evidence="1">
    <location>
        <begin position="125"/>
        <end position="135"/>
    </location>
</feature>
<dbReference type="InterPro" id="IPR012349">
    <property type="entry name" value="Split_barrel_FMN-bd"/>
</dbReference>
<evidence type="ECO:0000313" key="4">
    <source>
        <dbReference type="Proteomes" id="UP001302321"/>
    </source>
</evidence>
<evidence type="ECO:0000256" key="1">
    <source>
        <dbReference type="SAM" id="MobiDB-lite"/>
    </source>
</evidence>
<dbReference type="SUPFAM" id="SSF50475">
    <property type="entry name" value="FMN-binding split barrel"/>
    <property type="match status" value="1"/>
</dbReference>
<organism evidence="3 4">
    <name type="scientific">Triangularia setosa</name>
    <dbReference type="NCBI Taxonomy" id="2587417"/>
    <lineage>
        <taxon>Eukaryota</taxon>
        <taxon>Fungi</taxon>
        <taxon>Dikarya</taxon>
        <taxon>Ascomycota</taxon>
        <taxon>Pezizomycotina</taxon>
        <taxon>Sordariomycetes</taxon>
        <taxon>Sordariomycetidae</taxon>
        <taxon>Sordariales</taxon>
        <taxon>Podosporaceae</taxon>
        <taxon>Triangularia</taxon>
    </lineage>
</organism>
<dbReference type="PANTHER" id="PTHR28243">
    <property type="entry name" value="AGL049CP"/>
    <property type="match status" value="1"/>
</dbReference>
<protein>
    <submittedName>
        <fullName evidence="3">Pyridoxamine 5'-phosphate oxidase-domain-containing protein</fullName>
    </submittedName>
</protein>
<dbReference type="PANTHER" id="PTHR28243:SF1">
    <property type="entry name" value="PYRIDOXAMINE 5'-PHOSPHATE OXIDASE ALR4036 FAMILY FMN-BINDING DOMAIN-CONTAINING PROTEIN"/>
    <property type="match status" value="1"/>
</dbReference>
<evidence type="ECO:0000259" key="2">
    <source>
        <dbReference type="Pfam" id="PF12766"/>
    </source>
</evidence>
<keyword evidence="4" id="KW-1185">Reference proteome</keyword>
<proteinExistence type="predicted"/>
<evidence type="ECO:0000313" key="3">
    <source>
        <dbReference type="EMBL" id="KAK4181929.1"/>
    </source>
</evidence>
<dbReference type="GO" id="GO:0010181">
    <property type="term" value="F:FMN binding"/>
    <property type="evidence" value="ECO:0007669"/>
    <property type="project" value="InterPro"/>
</dbReference>
<dbReference type="Gene3D" id="2.30.110.10">
    <property type="entry name" value="Electron Transport, Fmn-binding Protein, Chain A"/>
    <property type="match status" value="1"/>
</dbReference>
<gene>
    <name evidence="3" type="ORF">QBC36DRAFT_351169</name>
</gene>
<feature type="region of interest" description="Disordered" evidence="1">
    <location>
        <begin position="125"/>
        <end position="144"/>
    </location>
</feature>
<dbReference type="EMBL" id="MU866083">
    <property type="protein sequence ID" value="KAK4181929.1"/>
    <property type="molecule type" value="Genomic_DNA"/>
</dbReference>
<name>A0AAN7ACY2_9PEZI</name>
<feature type="domain" description="Pyridoxamine 5'-phosphate oxidase Alr4036 family FMN-binding" evidence="2">
    <location>
        <begin position="36"/>
        <end position="168"/>
    </location>
</feature>
<dbReference type="InterPro" id="IPR024624">
    <property type="entry name" value="Pyridox_Oxase_Alr4036_FMN-bd"/>
</dbReference>
<dbReference type="Proteomes" id="UP001302321">
    <property type="component" value="Unassembled WGS sequence"/>
</dbReference>
<sequence>MSSPLRRLSTISSHLPSHSSITHLTTRTMSSSPPPAPWREPFTTHLTSLQPPIFTLATLHPVPSHLSPSPSIPVLPRARTCVFRGFFGSLPPNSRNPAPLNPPIYTSDLLALTTDARMSKTSEIFDTAGGDSQTASGGPSGGGGPVEAVFWVDKTKTQWRVRGTAWVLGPDVDGESDGARKVRSVLQPKMRKTDGEGKEQDWSFGREVTAHFGNLSPVMRGSFRGPEPGAPMDYHQERKLGETLEDLGDGVARKNFRVVVIVPEEVDMVDLSEETRPRRWLYTYRGAGKGEGAKLAGGKVEGEWEVVELWP</sequence>